<reference evidence="1" key="1">
    <citation type="journal article" date="2021" name="Proc. Natl. Acad. Sci. U.S.A.">
        <title>A Catalog of Tens of Thousands of Viruses from Human Metagenomes Reveals Hidden Associations with Chronic Diseases.</title>
        <authorList>
            <person name="Tisza M.J."/>
            <person name="Buck C.B."/>
        </authorList>
    </citation>
    <scope>NUCLEOTIDE SEQUENCE</scope>
    <source>
        <strain evidence="1">Ctr0N4</strain>
    </source>
</reference>
<name>A0A8S5LZX8_9CAUD</name>
<proteinExistence type="predicted"/>
<protein>
    <submittedName>
        <fullName evidence="1">Uncharacterized protein</fullName>
    </submittedName>
</protein>
<accession>A0A8S5LZX8</accession>
<sequence length="36" mass="4147">MDYETVFCRLTPNEITEANAALDHYIDLMNKAQEGE</sequence>
<evidence type="ECO:0000313" key="1">
    <source>
        <dbReference type="EMBL" id="DAD75617.1"/>
    </source>
</evidence>
<dbReference type="EMBL" id="BK014786">
    <property type="protein sequence ID" value="DAD75617.1"/>
    <property type="molecule type" value="Genomic_DNA"/>
</dbReference>
<organism evidence="1">
    <name type="scientific">Siphoviridae sp. ctr0N4</name>
    <dbReference type="NCBI Taxonomy" id="2826473"/>
    <lineage>
        <taxon>Viruses</taxon>
        <taxon>Duplodnaviria</taxon>
        <taxon>Heunggongvirae</taxon>
        <taxon>Uroviricota</taxon>
        <taxon>Caudoviricetes</taxon>
    </lineage>
</organism>